<feature type="transmembrane region" description="Helical" evidence="6">
    <location>
        <begin position="92"/>
        <end position="111"/>
    </location>
</feature>
<evidence type="ECO:0000256" key="3">
    <source>
        <dbReference type="ARBA" id="ARBA00022692"/>
    </source>
</evidence>
<dbReference type="RefSeq" id="WP_003335076.1">
    <property type="nucleotide sequence ID" value="NZ_CP007806.1"/>
</dbReference>
<dbReference type="STRING" id="1042163.BRLA_c010540"/>
<keyword evidence="4 6" id="KW-1133">Transmembrane helix</keyword>
<proteinExistence type="predicted"/>
<evidence type="ECO:0000313" key="7">
    <source>
        <dbReference type="EMBL" id="AIG25394.1"/>
    </source>
</evidence>
<sequence>MGTHEQHLLLHGYQPKFAELWNPEFLAFVVLLGVAYFMLIGPWRKRFSNAEPVSVGKQITFMIALLTLYVAMGSPLYFYGHVSFTLHMTQQSLLVMIFPPLFVLGLPVWFIRAVLQPVFVRSWFDRLTKPLISLFMFNLFFSVYHIPLVLDFVMQYHGVHIAYKLLLLITAFMIWWHIICPVPELQRIKNVKLMGYIFAAGVLMTPACALIIFASQLVYESYSYGPQLFAILPILDDQQLGGVVMKMVQETAYGVGLWHVFSKWYREENPTTGIDEIDPLESFEPMEQRKELTIVPTSGRV</sequence>
<reference evidence="7 8" key="1">
    <citation type="journal article" date="2011" name="J. Bacteriol.">
        <title>Genome sequence of Brevibacillus laterosporus LMG 15441, a pathogen of invertebrates.</title>
        <authorList>
            <person name="Djukic M."/>
            <person name="Poehlein A."/>
            <person name="Thurmer A."/>
            <person name="Daniel R."/>
        </authorList>
    </citation>
    <scope>NUCLEOTIDE SEQUENCE [LARGE SCALE GENOMIC DNA]</scope>
    <source>
        <strain evidence="7 8">LMG 15441</strain>
    </source>
</reference>
<dbReference type="AlphaFoldDB" id="A0A075R0K7"/>
<organism evidence="7 8">
    <name type="scientific">Brevibacillus laterosporus LMG 15441</name>
    <dbReference type="NCBI Taxonomy" id="1042163"/>
    <lineage>
        <taxon>Bacteria</taxon>
        <taxon>Bacillati</taxon>
        <taxon>Bacillota</taxon>
        <taxon>Bacilli</taxon>
        <taxon>Bacillales</taxon>
        <taxon>Paenibacillaceae</taxon>
        <taxon>Brevibacillus</taxon>
    </lineage>
</organism>
<keyword evidence="8" id="KW-1185">Reference proteome</keyword>
<keyword evidence="5 6" id="KW-0472">Membrane</keyword>
<dbReference type="Pfam" id="PF09678">
    <property type="entry name" value="Caa3_CtaG"/>
    <property type="match status" value="1"/>
</dbReference>
<dbReference type="EMBL" id="CP007806">
    <property type="protein sequence ID" value="AIG25394.1"/>
    <property type="molecule type" value="Genomic_DNA"/>
</dbReference>
<feature type="transmembrane region" description="Helical" evidence="6">
    <location>
        <begin position="131"/>
        <end position="150"/>
    </location>
</feature>
<dbReference type="InterPro" id="IPR019108">
    <property type="entry name" value="Caa3_assmbl_CtaG-rel"/>
</dbReference>
<keyword evidence="3 6" id="KW-0812">Transmembrane</keyword>
<gene>
    <name evidence="7" type="ORF">BRLA_c010540</name>
</gene>
<accession>A0A075R0K7</accession>
<evidence type="ECO:0000256" key="4">
    <source>
        <dbReference type="ARBA" id="ARBA00022989"/>
    </source>
</evidence>
<evidence type="ECO:0000256" key="1">
    <source>
        <dbReference type="ARBA" id="ARBA00004651"/>
    </source>
</evidence>
<feature type="transmembrane region" description="Helical" evidence="6">
    <location>
        <begin position="194"/>
        <end position="219"/>
    </location>
</feature>
<dbReference type="KEGG" id="blr:BRLA_c010540"/>
<comment type="subcellular location">
    <subcellularLocation>
        <location evidence="1">Cell membrane</location>
        <topology evidence="1">Multi-pass membrane protein</topology>
    </subcellularLocation>
</comment>
<dbReference type="HOGENOM" id="CLU_054944_0_1_9"/>
<dbReference type="GO" id="GO:0005886">
    <property type="term" value="C:plasma membrane"/>
    <property type="evidence" value="ECO:0007669"/>
    <property type="project" value="UniProtKB-SubCell"/>
</dbReference>
<keyword evidence="2" id="KW-1003">Cell membrane</keyword>
<evidence type="ECO:0000256" key="5">
    <source>
        <dbReference type="ARBA" id="ARBA00023136"/>
    </source>
</evidence>
<evidence type="ECO:0000256" key="6">
    <source>
        <dbReference type="SAM" id="Phobius"/>
    </source>
</evidence>
<feature type="transmembrane region" description="Helical" evidence="6">
    <location>
        <begin position="162"/>
        <end position="182"/>
    </location>
</feature>
<evidence type="ECO:0000313" key="8">
    <source>
        <dbReference type="Proteomes" id="UP000005850"/>
    </source>
</evidence>
<protein>
    <submittedName>
        <fullName evidence="7">Putative membrane protein</fullName>
    </submittedName>
</protein>
<dbReference type="Proteomes" id="UP000005850">
    <property type="component" value="Chromosome"/>
</dbReference>
<feature type="transmembrane region" description="Helical" evidence="6">
    <location>
        <begin position="20"/>
        <end position="39"/>
    </location>
</feature>
<feature type="transmembrane region" description="Helical" evidence="6">
    <location>
        <begin position="59"/>
        <end position="80"/>
    </location>
</feature>
<name>A0A075R0K7_BRELA</name>
<evidence type="ECO:0000256" key="2">
    <source>
        <dbReference type="ARBA" id="ARBA00022475"/>
    </source>
</evidence>
<dbReference type="eggNOG" id="COG3336">
    <property type="taxonomic scope" value="Bacteria"/>
</dbReference>